<gene>
    <name evidence="1" type="ORF">ACFFHW_12400</name>
</gene>
<dbReference type="RefSeq" id="WP_019950620.1">
    <property type="nucleotide sequence ID" value="NZ_JBHLVX010000050.1"/>
</dbReference>
<comment type="caution">
    <text evidence="1">The sequence shown here is derived from an EMBL/GenBank/DDBJ whole genome shotgun (WGS) entry which is preliminary data.</text>
</comment>
<proteinExistence type="predicted"/>
<reference evidence="1 2" key="1">
    <citation type="submission" date="2024-09" db="EMBL/GenBank/DDBJ databases">
        <authorList>
            <person name="Sun Q."/>
            <person name="Mori K."/>
        </authorList>
    </citation>
    <scope>NUCLEOTIDE SEQUENCE [LARGE SCALE GENOMIC DNA]</scope>
    <source>
        <strain evidence="1 2">CCM 7415</strain>
    </source>
</reference>
<dbReference type="EMBL" id="JBHLVX010000050">
    <property type="protein sequence ID" value="MFC0268771.1"/>
    <property type="molecule type" value="Genomic_DNA"/>
</dbReference>
<organism evidence="1 2">
    <name type="scientific">Kushneria aurantia</name>
    <dbReference type="NCBI Taxonomy" id="504092"/>
    <lineage>
        <taxon>Bacteria</taxon>
        <taxon>Pseudomonadati</taxon>
        <taxon>Pseudomonadota</taxon>
        <taxon>Gammaproteobacteria</taxon>
        <taxon>Oceanospirillales</taxon>
        <taxon>Halomonadaceae</taxon>
        <taxon>Kushneria</taxon>
    </lineage>
</organism>
<dbReference type="Proteomes" id="UP001589814">
    <property type="component" value="Unassembled WGS sequence"/>
</dbReference>
<name>A0ABV6G564_9GAMM</name>
<accession>A0ABV6G564</accession>
<evidence type="ECO:0000313" key="2">
    <source>
        <dbReference type="Proteomes" id="UP001589814"/>
    </source>
</evidence>
<keyword evidence="2" id="KW-1185">Reference proteome</keyword>
<protein>
    <recommendedName>
        <fullName evidence="3">General secretion pathway protein N</fullName>
    </recommendedName>
</protein>
<sequence length="241" mass="25870">MITILRRVPAMIAVALVFILTLALNWPLTGLTGLLAADRGLRLEGASGTLTDARLERIALAPGGWPLALGPISWQLGWSPSVRLQLGQGPGAWQVDGARQGLVGSRWQITGGDMAALDMSRLPVEVDARWEGQLDVHMAGRRCVASQGALTAAAIRLLTPAPVTVGRGRLRLDCSTPRARLLLELEDGEALQLTAELNVDRDGGGDGELRGFIAASHPLADWRGLLQRGADDERIEEHFSW</sequence>
<evidence type="ECO:0000313" key="1">
    <source>
        <dbReference type="EMBL" id="MFC0268771.1"/>
    </source>
</evidence>
<evidence type="ECO:0008006" key="3">
    <source>
        <dbReference type="Google" id="ProtNLM"/>
    </source>
</evidence>